<keyword evidence="2" id="KW-0812">Transmembrane</keyword>
<reference evidence="7" key="1">
    <citation type="submission" date="2022-03" db="EMBL/GenBank/DDBJ databases">
        <title>Genome Identification and Characterization of new species Bdellovibrio reynosense LBG001 sp. nov. from a Mexico soil sample.</title>
        <authorList>
            <person name="Camilli A."/>
            <person name="Ajao Y."/>
            <person name="Guo X."/>
        </authorList>
    </citation>
    <scope>NUCLEOTIDE SEQUENCE</scope>
    <source>
        <strain evidence="7">LBG001</strain>
    </source>
</reference>
<keyword evidence="4" id="KW-0472">Membrane</keyword>
<dbReference type="Proteomes" id="UP000830116">
    <property type="component" value="Chromosome"/>
</dbReference>
<sequence length="289" mass="32826">MTVLRGVLSSFFFHLLILGVIAWIAPQLVHKAPETIEVQLYPEGQILEALTRNKQQVVRQALVPEKLKAQDDENLARLLSEQKQRVKQETQAAKSGMTSNRANLPGVSENRPPQLAGKKQPLPKAKDGYESVDISKELQEMRNFAGDGYSTIGESLPSEVKIGSFTALNTDRYLFYTFYARVEELIRFRWESKVQNVINSLDRANLKLLGQRNWVTQVEFLLDKNGYLRQALLMKESGVKPFDAAAILAFREARVFPNPPPEMVQDDGYIHLKYSFTVNYNPPAMAERN</sequence>
<gene>
    <name evidence="7" type="ORF">MNR06_08625</name>
</gene>
<proteinExistence type="predicted"/>
<evidence type="ECO:0000259" key="6">
    <source>
        <dbReference type="Pfam" id="PF03544"/>
    </source>
</evidence>
<dbReference type="InterPro" id="IPR006260">
    <property type="entry name" value="TonB/TolA_C"/>
</dbReference>
<dbReference type="InterPro" id="IPR037682">
    <property type="entry name" value="TonB_C"/>
</dbReference>
<evidence type="ECO:0000256" key="5">
    <source>
        <dbReference type="SAM" id="MobiDB-lite"/>
    </source>
</evidence>
<feature type="domain" description="TonB C-terminal" evidence="6">
    <location>
        <begin position="216"/>
        <end position="276"/>
    </location>
</feature>
<protein>
    <submittedName>
        <fullName evidence="7">Energy transducer TonB</fullName>
    </submittedName>
</protein>
<evidence type="ECO:0000256" key="2">
    <source>
        <dbReference type="ARBA" id="ARBA00022692"/>
    </source>
</evidence>
<evidence type="ECO:0000256" key="1">
    <source>
        <dbReference type="ARBA" id="ARBA00004167"/>
    </source>
</evidence>
<evidence type="ECO:0000313" key="8">
    <source>
        <dbReference type="Proteomes" id="UP000830116"/>
    </source>
</evidence>
<dbReference type="NCBIfam" id="TIGR01352">
    <property type="entry name" value="tonB_Cterm"/>
    <property type="match status" value="1"/>
</dbReference>
<dbReference type="RefSeq" id="WP_243534980.1">
    <property type="nucleotide sequence ID" value="NZ_CP093442.1"/>
</dbReference>
<dbReference type="Gene3D" id="3.30.1150.10">
    <property type="match status" value="1"/>
</dbReference>
<evidence type="ECO:0000256" key="3">
    <source>
        <dbReference type="ARBA" id="ARBA00022989"/>
    </source>
</evidence>
<dbReference type="EMBL" id="CP093442">
    <property type="protein sequence ID" value="UOE99759.1"/>
    <property type="molecule type" value="Genomic_DNA"/>
</dbReference>
<dbReference type="Pfam" id="PF03544">
    <property type="entry name" value="TonB_C"/>
    <property type="match status" value="1"/>
</dbReference>
<feature type="region of interest" description="Disordered" evidence="5">
    <location>
        <begin position="83"/>
        <end position="129"/>
    </location>
</feature>
<name>A0ABY4C4E1_9BACT</name>
<accession>A0ABY4C4E1</accession>
<keyword evidence="8" id="KW-1185">Reference proteome</keyword>
<comment type="subcellular location">
    <subcellularLocation>
        <location evidence="1">Membrane</location>
        <topology evidence="1">Single-pass membrane protein</topology>
    </subcellularLocation>
</comment>
<dbReference type="SUPFAM" id="SSF74653">
    <property type="entry name" value="TolA/TonB C-terminal domain"/>
    <property type="match status" value="1"/>
</dbReference>
<feature type="compositionally biased region" description="Polar residues" evidence="5">
    <location>
        <begin position="89"/>
        <end position="102"/>
    </location>
</feature>
<keyword evidence="3" id="KW-1133">Transmembrane helix</keyword>
<organism evidence="7 8">
    <name type="scientific">Bdellovibrio reynosensis</name>
    <dbReference type="NCBI Taxonomy" id="2835041"/>
    <lineage>
        <taxon>Bacteria</taxon>
        <taxon>Pseudomonadati</taxon>
        <taxon>Bdellovibrionota</taxon>
        <taxon>Bdellovibrionia</taxon>
        <taxon>Bdellovibrionales</taxon>
        <taxon>Pseudobdellovibrionaceae</taxon>
        <taxon>Bdellovibrio</taxon>
    </lineage>
</organism>
<evidence type="ECO:0000313" key="7">
    <source>
        <dbReference type="EMBL" id="UOE99759.1"/>
    </source>
</evidence>
<evidence type="ECO:0000256" key="4">
    <source>
        <dbReference type="ARBA" id="ARBA00023136"/>
    </source>
</evidence>